<keyword evidence="8" id="KW-0677">Repeat</keyword>
<reference evidence="21" key="1">
    <citation type="submission" date="2025-08" db="UniProtKB">
        <authorList>
            <consortium name="Ensembl"/>
        </authorList>
    </citation>
    <scope>IDENTIFICATION</scope>
</reference>
<dbReference type="InterPro" id="IPR001881">
    <property type="entry name" value="EGF-like_Ca-bd_dom"/>
</dbReference>
<dbReference type="RefSeq" id="XP_015235872.1">
    <property type="nucleotide sequence ID" value="XM_015380386.1"/>
</dbReference>
<dbReference type="SUPFAM" id="SSF57196">
    <property type="entry name" value="EGF/Laminin"/>
    <property type="match status" value="4"/>
</dbReference>
<dbReference type="GeneTree" id="ENSGT00940000154035"/>
<evidence type="ECO:0000259" key="18">
    <source>
        <dbReference type="PROSITE" id="PS50025"/>
    </source>
</evidence>
<dbReference type="InterPro" id="IPR013320">
    <property type="entry name" value="ConA-like_dom_sf"/>
</dbReference>
<evidence type="ECO:0000256" key="11">
    <source>
        <dbReference type="ARBA" id="ARBA00022989"/>
    </source>
</evidence>
<keyword evidence="4" id="KW-0301">Gamma-carboxyglutamic acid</keyword>
<evidence type="ECO:0000256" key="1">
    <source>
        <dbReference type="ARBA" id="ARBA00004479"/>
    </source>
</evidence>
<evidence type="ECO:0000256" key="3">
    <source>
        <dbReference type="ARBA" id="ARBA00022473"/>
    </source>
</evidence>
<dbReference type="Gene3D" id="2.60.120.200">
    <property type="match status" value="2"/>
</dbReference>
<dbReference type="PANTHER" id="PTHR24040">
    <property type="entry name" value="LAMININ G-LIKE DOMAIN-CONTAINING PROTEIN"/>
    <property type="match status" value="1"/>
</dbReference>
<dbReference type="InterPro" id="IPR000152">
    <property type="entry name" value="EGF-type_Asp/Asn_hydroxyl_site"/>
</dbReference>
<name>A0A3Q2FPV3_CYPVA</name>
<dbReference type="GO" id="GO:0007219">
    <property type="term" value="P:Notch signaling pathway"/>
    <property type="evidence" value="ECO:0007669"/>
    <property type="project" value="UniProtKB-KW"/>
</dbReference>
<dbReference type="FunFam" id="2.10.25.10:FF:000119">
    <property type="entry name" value="vitamin K-dependent protein S"/>
    <property type="match status" value="1"/>
</dbReference>
<dbReference type="PRINTS" id="PR00001">
    <property type="entry name" value="GLABLOOD"/>
</dbReference>
<dbReference type="InterPro" id="IPR000742">
    <property type="entry name" value="EGF"/>
</dbReference>
<keyword evidence="12" id="KW-0472">Membrane</keyword>
<dbReference type="SUPFAM" id="SSF57630">
    <property type="entry name" value="GLA-domain"/>
    <property type="match status" value="1"/>
</dbReference>
<dbReference type="GeneID" id="107088298"/>
<keyword evidence="14" id="KW-0325">Glycoprotein</keyword>
<keyword evidence="5" id="KW-0964">Secreted</keyword>
<keyword evidence="9" id="KW-0106">Calcium</keyword>
<reference evidence="21" key="2">
    <citation type="submission" date="2025-09" db="UniProtKB">
        <authorList>
            <consortium name="Ensembl"/>
        </authorList>
    </citation>
    <scope>IDENTIFICATION</scope>
</reference>
<dbReference type="Pfam" id="PF14670">
    <property type="entry name" value="FXa_inhibition"/>
    <property type="match status" value="1"/>
</dbReference>
<dbReference type="InterPro" id="IPR018097">
    <property type="entry name" value="EGF_Ca-bd_CS"/>
</dbReference>
<keyword evidence="11" id="KW-1133">Transmembrane helix</keyword>
<dbReference type="GO" id="GO:0005509">
    <property type="term" value="F:calcium ion binding"/>
    <property type="evidence" value="ECO:0007669"/>
    <property type="project" value="InterPro"/>
</dbReference>
<feature type="domain" description="EGF-like" evidence="19">
    <location>
        <begin position="151"/>
        <end position="190"/>
    </location>
</feature>
<dbReference type="AlphaFoldDB" id="A0A3Q2FPV3"/>
<sequence length="652" mass="72510">MWLTPATSVSSSVALLILLAVRWSHSVLISPNEANQFLRRHKRANQVFEETKQGHLERECVEEMCSKEEAREVFENDPETDYFYPKYIACVEKFGNSEKKKQDLVTCVHMIPDQCSPSPCDARGTVRCEDKKGDFHCHCFTGWTGASCDKDVDECTKNNGGCEHVCNNTVGSYRCSCHEGFMLVGRHMCNDINECEDSSVCGTALCQNNEGGYDCLCEEGYVYDNQSKSCVDVDECLSGVCEEECLNIPGSFRCFCDGRQGRKLGQDQRSCKPLTACMSPSMKRNPRSLYLGRMFSAVPVVRLRFRRMVHTGFSAEFDFRTYDSEGVIFFAGGHLNSSWIVLAMHQGKLELQLKYGAVSRVTSSGPMVNDGQWRKISVEEQGRSLVIKIDREAVMKIAVNGDLFTLKKGIHELNLTVGGVPFRQDGLVNQINPRLDGCMKEWRWLTGEDTSIQETIRFNDNMQCFSSEVPGAYYPGRGFALFNISYGPETKNLSIQMTLRPLSAIGVLFALVHQDQVPLSIALSDYNPTTEEWRDFILVSAGTVVIASSPALLCDGESHNIQVTISGNQTLLLVDGKPGRSEEADFTTDVFSHSSTFIGGLPDVSLVSTLVSAPYNGCMEVAVNDQPLDLDTAIHKHNDIRSHSCPLLNSQL</sequence>
<evidence type="ECO:0000256" key="17">
    <source>
        <dbReference type="SAM" id="SignalP"/>
    </source>
</evidence>
<dbReference type="OrthoDB" id="4062651at2759"/>
<dbReference type="InterPro" id="IPR017857">
    <property type="entry name" value="Coagulation_fac-like_Gla_dom"/>
</dbReference>
<keyword evidence="13 15" id="KW-1015">Disulfide bond</keyword>
<dbReference type="GO" id="GO:0016020">
    <property type="term" value="C:membrane"/>
    <property type="evidence" value="ECO:0007669"/>
    <property type="project" value="UniProtKB-SubCell"/>
</dbReference>
<evidence type="ECO:0000256" key="8">
    <source>
        <dbReference type="ARBA" id="ARBA00022737"/>
    </source>
</evidence>
<feature type="domain" description="Laminin G" evidence="18">
    <location>
        <begin position="469"/>
        <end position="645"/>
    </location>
</feature>
<dbReference type="SUPFAM" id="SSF49899">
    <property type="entry name" value="Concanavalin A-like lectins/glucanases"/>
    <property type="match status" value="2"/>
</dbReference>
<evidence type="ECO:0000256" key="12">
    <source>
        <dbReference type="ARBA" id="ARBA00023136"/>
    </source>
</evidence>
<dbReference type="SMART" id="SM00179">
    <property type="entry name" value="EGF_CA"/>
    <property type="match status" value="4"/>
</dbReference>
<feature type="disulfide bond" evidence="15">
    <location>
        <begin position="139"/>
        <end position="148"/>
    </location>
</feature>
<dbReference type="PROSITE" id="PS00011">
    <property type="entry name" value="GLA_1"/>
    <property type="match status" value="1"/>
</dbReference>
<dbReference type="Ensembl" id="ENSCVAT00000002940.1">
    <property type="protein sequence ID" value="ENSCVAP00000007655.1"/>
    <property type="gene ID" value="ENSCVAG00000009327.1"/>
</dbReference>
<dbReference type="Pfam" id="PF00594">
    <property type="entry name" value="Gla"/>
    <property type="match status" value="1"/>
</dbReference>
<dbReference type="Pfam" id="PF00054">
    <property type="entry name" value="Laminin_G_1"/>
    <property type="match status" value="1"/>
</dbReference>
<dbReference type="CDD" id="cd00054">
    <property type="entry name" value="EGF_CA"/>
    <property type="match status" value="2"/>
</dbReference>
<dbReference type="Pfam" id="PF02210">
    <property type="entry name" value="Laminin_G_2"/>
    <property type="match status" value="1"/>
</dbReference>
<evidence type="ECO:0000256" key="13">
    <source>
        <dbReference type="ARBA" id="ARBA00023157"/>
    </source>
</evidence>
<keyword evidence="3" id="KW-0217">Developmental protein</keyword>
<dbReference type="PROSITE" id="PS01186">
    <property type="entry name" value="EGF_2"/>
    <property type="match status" value="2"/>
</dbReference>
<dbReference type="InterPro" id="IPR049883">
    <property type="entry name" value="NOTCH1_EGF-like"/>
</dbReference>
<dbReference type="CDD" id="cd00110">
    <property type="entry name" value="LamG"/>
    <property type="match status" value="2"/>
</dbReference>
<evidence type="ECO:0000313" key="21">
    <source>
        <dbReference type="Ensembl" id="ENSCVAP00000007655.1"/>
    </source>
</evidence>
<keyword evidence="10" id="KW-0914">Notch signaling pathway</keyword>
<evidence type="ECO:0000256" key="16">
    <source>
        <dbReference type="PROSITE-ProRule" id="PRU00122"/>
    </source>
</evidence>
<dbReference type="GO" id="GO:0031017">
    <property type="term" value="P:exocrine pancreas development"/>
    <property type="evidence" value="ECO:0007669"/>
    <property type="project" value="UniProtKB-ARBA"/>
</dbReference>
<keyword evidence="22" id="KW-1185">Reference proteome</keyword>
<evidence type="ECO:0000313" key="22">
    <source>
        <dbReference type="Proteomes" id="UP000265020"/>
    </source>
</evidence>
<dbReference type="SMART" id="SM00282">
    <property type="entry name" value="LamG"/>
    <property type="match status" value="2"/>
</dbReference>
<dbReference type="FunFam" id="2.10.25.10:FF:000240">
    <property type="entry name" value="Vitamin K-dependent protein S"/>
    <property type="match status" value="1"/>
</dbReference>
<dbReference type="CTD" id="2621"/>
<dbReference type="InterPro" id="IPR000294">
    <property type="entry name" value="GLA_domain"/>
</dbReference>
<organism evidence="21 22">
    <name type="scientific">Cyprinodon variegatus</name>
    <name type="common">Sheepshead minnow</name>
    <dbReference type="NCBI Taxonomy" id="28743"/>
    <lineage>
        <taxon>Eukaryota</taxon>
        <taxon>Metazoa</taxon>
        <taxon>Chordata</taxon>
        <taxon>Craniata</taxon>
        <taxon>Vertebrata</taxon>
        <taxon>Euteleostomi</taxon>
        <taxon>Actinopterygii</taxon>
        <taxon>Neopterygii</taxon>
        <taxon>Teleostei</taxon>
        <taxon>Neoteleostei</taxon>
        <taxon>Acanthomorphata</taxon>
        <taxon>Ovalentaria</taxon>
        <taxon>Atherinomorphae</taxon>
        <taxon>Cyprinodontiformes</taxon>
        <taxon>Cyprinodontidae</taxon>
        <taxon>Cyprinodon</taxon>
    </lineage>
</organism>
<dbReference type="PROSITE" id="PS50025">
    <property type="entry name" value="LAM_G_DOMAIN"/>
    <property type="match status" value="2"/>
</dbReference>
<dbReference type="PROSITE" id="PS01187">
    <property type="entry name" value="EGF_CA"/>
    <property type="match status" value="2"/>
</dbReference>
<dbReference type="Proteomes" id="UP000265020">
    <property type="component" value="Unassembled WGS sequence"/>
</dbReference>
<dbReference type="STRING" id="28743.ENSCVAP00000007655"/>
<keyword evidence="17" id="KW-0732">Signal</keyword>
<dbReference type="Pfam" id="PF07645">
    <property type="entry name" value="EGF_CA"/>
    <property type="match status" value="2"/>
</dbReference>
<dbReference type="PROSITE" id="PS00010">
    <property type="entry name" value="ASX_HYDROXYL"/>
    <property type="match status" value="3"/>
</dbReference>
<keyword evidence="6 15" id="KW-0245">EGF-like domain</keyword>
<dbReference type="FunFam" id="4.10.740.10:FF:000001">
    <property type="entry name" value="vitamin K-dependent protein S"/>
    <property type="match status" value="1"/>
</dbReference>
<dbReference type="PROSITE" id="PS50998">
    <property type="entry name" value="GLA_2"/>
    <property type="match status" value="1"/>
</dbReference>
<protein>
    <submittedName>
        <fullName evidence="21">Growth arrest specific 6</fullName>
    </submittedName>
</protein>
<feature type="chain" id="PRO_5018658334" evidence="17">
    <location>
        <begin position="27"/>
        <end position="652"/>
    </location>
</feature>
<dbReference type="SMART" id="SM00069">
    <property type="entry name" value="GLA"/>
    <property type="match status" value="1"/>
</dbReference>
<dbReference type="Gene3D" id="2.10.25.10">
    <property type="entry name" value="Laminin"/>
    <property type="match status" value="4"/>
</dbReference>
<dbReference type="FunFam" id="2.10.25.10:FF:000146">
    <property type="entry name" value="Putative neurogenic locus notch"/>
    <property type="match status" value="1"/>
</dbReference>
<dbReference type="FunFam" id="2.60.120.200:FF:000077">
    <property type="entry name" value="vitamin K-dependent protein S"/>
    <property type="match status" value="1"/>
</dbReference>
<dbReference type="KEGG" id="cvg:107088298"/>
<feature type="disulfide bond" evidence="15">
    <location>
        <begin position="120"/>
        <end position="137"/>
    </location>
</feature>
<evidence type="ECO:0000256" key="10">
    <source>
        <dbReference type="ARBA" id="ARBA00022976"/>
    </source>
</evidence>
<accession>A0A3Q2FPV3</accession>
<comment type="caution">
    <text evidence="15">Lacks conserved residue(s) required for the propagation of feature annotation.</text>
</comment>
<keyword evidence="7" id="KW-0812">Transmembrane</keyword>
<evidence type="ECO:0000259" key="20">
    <source>
        <dbReference type="PROSITE" id="PS50998"/>
    </source>
</evidence>
<dbReference type="OMA" id="PIINHGM"/>
<feature type="signal peptide" evidence="17">
    <location>
        <begin position="1"/>
        <end position="26"/>
    </location>
</feature>
<evidence type="ECO:0000256" key="2">
    <source>
        <dbReference type="ARBA" id="ARBA00004613"/>
    </source>
</evidence>
<dbReference type="PROSITE" id="PS00022">
    <property type="entry name" value="EGF_1"/>
    <property type="match status" value="1"/>
</dbReference>
<dbReference type="SMART" id="SM00181">
    <property type="entry name" value="EGF"/>
    <property type="match status" value="4"/>
</dbReference>
<feature type="domain" description="EGF-like" evidence="19">
    <location>
        <begin position="111"/>
        <end position="149"/>
    </location>
</feature>
<evidence type="ECO:0000256" key="5">
    <source>
        <dbReference type="ARBA" id="ARBA00022525"/>
    </source>
</evidence>
<proteinExistence type="predicted"/>
<dbReference type="InterPro" id="IPR001791">
    <property type="entry name" value="Laminin_G"/>
</dbReference>
<evidence type="ECO:0000256" key="9">
    <source>
        <dbReference type="ARBA" id="ARBA00022837"/>
    </source>
</evidence>
<evidence type="ECO:0000256" key="6">
    <source>
        <dbReference type="ARBA" id="ARBA00022536"/>
    </source>
</evidence>
<dbReference type="InterPro" id="IPR035972">
    <property type="entry name" value="GLA-like_dom_SF"/>
</dbReference>
<evidence type="ECO:0000259" key="19">
    <source>
        <dbReference type="PROSITE" id="PS50026"/>
    </source>
</evidence>
<feature type="disulfide bond" evidence="16">
    <location>
        <begin position="618"/>
        <end position="645"/>
    </location>
</feature>
<evidence type="ECO:0000256" key="4">
    <source>
        <dbReference type="ARBA" id="ARBA00022479"/>
    </source>
</evidence>
<evidence type="ECO:0000256" key="15">
    <source>
        <dbReference type="PROSITE-ProRule" id="PRU00076"/>
    </source>
</evidence>
<dbReference type="PROSITE" id="PS50026">
    <property type="entry name" value="EGF_3"/>
    <property type="match status" value="2"/>
</dbReference>
<dbReference type="GO" id="GO:0005576">
    <property type="term" value="C:extracellular region"/>
    <property type="evidence" value="ECO:0007669"/>
    <property type="project" value="UniProtKB-SubCell"/>
</dbReference>
<dbReference type="InterPro" id="IPR051145">
    <property type="entry name" value="GAS-SHBG-PROS"/>
</dbReference>
<feature type="domain" description="Gla" evidence="20">
    <location>
        <begin position="43"/>
        <end position="89"/>
    </location>
</feature>
<evidence type="ECO:0000256" key="14">
    <source>
        <dbReference type="ARBA" id="ARBA00023180"/>
    </source>
</evidence>
<feature type="domain" description="Laminin G" evidence="18">
    <location>
        <begin position="287"/>
        <end position="464"/>
    </location>
</feature>
<comment type="subcellular location">
    <subcellularLocation>
        <location evidence="1">Membrane</location>
        <topology evidence="1">Single-pass type I membrane protein</topology>
    </subcellularLocation>
    <subcellularLocation>
        <location evidence="2">Secreted</location>
    </subcellularLocation>
</comment>
<evidence type="ECO:0000256" key="7">
    <source>
        <dbReference type="ARBA" id="ARBA00022692"/>
    </source>
</evidence>
<dbReference type="Gene3D" id="4.10.740.10">
    <property type="entry name" value="Coagulation Factor IX"/>
    <property type="match status" value="1"/>
</dbReference>
<dbReference type="PANTHER" id="PTHR24040:SF14">
    <property type="entry name" value="GROWTH ARREST-SPECIFIC PROTEIN 6"/>
    <property type="match status" value="1"/>
</dbReference>